<feature type="compositionally biased region" description="Low complexity" evidence="4">
    <location>
        <begin position="1683"/>
        <end position="1702"/>
    </location>
</feature>
<evidence type="ECO:0000256" key="4">
    <source>
        <dbReference type="SAM" id="MobiDB-lite"/>
    </source>
</evidence>
<sequence>VGDMISVIDMPSAEDTIWWRGKRGFEVGFFPAECVEIIGDKIPTSMATLIPEPVATASASRRPSPLMKKHGKLLSFLRTFFSHRPPRNQLKQSGIVKERVFGCDLGEHLLNSGHDVPLLLKSCTDIIEEYGIVHGIYRLSGITSNIQKLRLAFDEDRVPDLTDDCYLQDIHSISSLLKMYFRELPNPLLTYQLYDKFADAVRDEENKLLKIHDVVQQLPPPHYRTTEYLMRHLARVAAFGPETEMHSKNLAIVWAPNLLRSKELEAGGGAAALQGVGIQAVVTECLICYCDIIFSDKMPDYNSQDSTRAPRKTRPKSLAISSPTRLLSLEEARERAFVGHMAPKKFIDVGGGPRNLPSKYHTVIDLPGYSKPASGNKKMSTTCGGGGGSGGWKSIFIKPRSGSIKKSRKYGPQDSMTLGAAQGKALTEEDVHNWKRHLRSAKSAESLFSLINSSHGSLSSRTSVDQTLVPEVSVFSQGHYKLQLSHKRSLSSDASAILHHCCSSPDPALHPQSPDKDTQSFKRGDSARKALHRRMPSAPSTPHEDRKLPRERVPSDELAASEDLCLSSSYSQHEGDMNIHAKINFRLLQVAEKSRSAKSQEELTSPLKRMAKCSPQDSKRAKGAGNILVGSRDDANKKMMDSCFHDYAEIVSDEDIINTPDSQGAISVSSSGCNMQDVLDQIDTRLALNAKLFPRQGIGDTSGYRVGDSPLSIVETSSLPSDKQTIFSPGTGLTAGVLTTPVQASVSAGSLYPSQSPTGVAVCPEDLTIIGSLREFNKLPEGFQSWPVDDSNQQQISMRAQVRPESGKIRAAADKATCGTATSTLVARRHTEFIPSLTAAARDLHNLHELLNSLTGEDSQLDVQTRQPVLPQNHKSSRNSFVQTLHDPTAGKVTKQKPSIAADSFEPRVEAGKAEGHVAFTSVGVGSGGMSKCLSVPSDIARSLENVTESQSDLLSSVTISELSASINSFSNGLPQEPAFVFNEAKASADSADRRHRRSTSLDSLPENDHLMTRTLREINSQMEAAFQHNKISSSRCSLDSLSHQQRLAVSDLELTSTAFGHHQGTIATTTDVSHRESSENYVHSSPGSIITCSSSDRLQSSADKSGLFDTDAGVPSQKLLAEVTLNSQTKEFNSEAGDWVALPSLPLNIVGKQAICDVLPASCSPSQLSPSDGLQLFGVRQQEDFDCLEKSCDQQCRLREKQTHKQSDELIVIETAHVVKHKPPELGAASSSSQHRVHSQIGNSSDIKHQPALQVSLTASDSTYYQVVRRQHSPRVEQKSSRFHLNVDGTRSNIEDTEDSVIASGRWKPLFTSDSAVDDTETCERMSSLCAAGLMSQRVRLSRDSSVSSLQSPDTSSPCILSVSAQSPLATPVREALPDLIQSTALTEAANADNRRCSQPLQLVLYHPDEFSVDIATSISSHSPNSRCAPLYTSPFVPQVHSVSQTVVVTKSTLTKSSTNNSLSEVIMTDRTISGRPPVTGGLDMREEQAGSLHLMLGGADVSRTPTLFQPPWYNYTDARDISEENRHNIQACRSEGSTSFNHDHIADSSHIRSRVTDSVEMALAVEKMQSSCTHEQHTLGPGPSPSLDTEAKLFFLHNSDLGINKEEAQNVVNQGREILMSPEIDKSGHRERTYPSLQSPSTVPVRRTSFSKIPRPKQNCDLASPRSTSNGGKRTEFLYPSSIHVDTSPSSSSSSASSSSRAGHTRRASEASSCGSTTKRQGHIRRSSDTKLTDLQTVSPVARGHSSTKPDFSGTGPAVTSPRNRGTDQKMNSTDVGGKTSRIPLSHRLPSPQSNRGKDASSLGILKQISKIPSPVPKPRKLNLSPKGNHAAVSAEGNNTVRACPTDISGRVAGSKVSIVRRDAESTTKKAVIVKDMPSRSEAQLVIESQADMSHVQTVHATKVSQPARQVAGSNPATESVLTSFPLANETSILTVTSGEIARSQSHLQAEVKTVGGDKKTPPPVAARKFTYDSRSLPRRSTFLETQMSFPGDQSSWQLYTDMLGSRSSLDDSVLQLAAERHDLFVPGVREDGSCYAHCLGSLRVKRSQKMQSLMDLFEHRSDSVASDSSGTHSPGTQHRVRTCSASVTAQGGQLTPCVEAVLCDSTLDDDTFLPPASEGDDTLSSDCITGPGHENSKSGGCTEAPEKYTAVLCSSVTLSKGEDVAHGSSAEQRSVNVKPIAETQQPSLSSNFDQASFSTISKPPYHHQLPETRTRSNSSSDGSAIHQTNVWTSRPSSFSGIDVQLQTCGYAHLADTHPHLADTHAHLADTHAHLADTHPHLADTHPHLADKHQPSVFDRQHSSLVFINPAPRHMVRQLFESEVAHDAENELCTTVGNSAINTAAPSPRMHTERRNSIKELKQLFERADTEGNTTADSGLINADGQSVSVRPRVRSVSPQTDHEHVVRTDRPLRHSLEISSSSVIHQSCQSEQISSSVTGHSSQSELKAQPLRLGPKPFYGAHK</sequence>
<organism evidence="7 8">
    <name type="scientific">Candidula unifasciata</name>
    <dbReference type="NCBI Taxonomy" id="100452"/>
    <lineage>
        <taxon>Eukaryota</taxon>
        <taxon>Metazoa</taxon>
        <taxon>Spiralia</taxon>
        <taxon>Lophotrochozoa</taxon>
        <taxon>Mollusca</taxon>
        <taxon>Gastropoda</taxon>
        <taxon>Heterobranchia</taxon>
        <taxon>Euthyneura</taxon>
        <taxon>Panpulmonata</taxon>
        <taxon>Eupulmonata</taxon>
        <taxon>Stylommatophora</taxon>
        <taxon>Helicina</taxon>
        <taxon>Helicoidea</taxon>
        <taxon>Geomitridae</taxon>
        <taxon>Candidula</taxon>
    </lineage>
</organism>
<feature type="compositionally biased region" description="Polar residues" evidence="4">
    <location>
        <begin position="1712"/>
        <end position="1721"/>
    </location>
</feature>
<evidence type="ECO:0000259" key="6">
    <source>
        <dbReference type="PROSITE" id="PS50238"/>
    </source>
</evidence>
<feature type="compositionally biased region" description="Basic and acidic residues" evidence="4">
    <location>
        <begin position="513"/>
        <end position="528"/>
    </location>
</feature>
<evidence type="ECO:0000313" key="7">
    <source>
        <dbReference type="EMBL" id="CAG5118300.1"/>
    </source>
</evidence>
<feature type="compositionally biased region" description="Polar residues" evidence="4">
    <location>
        <begin position="2218"/>
        <end position="2227"/>
    </location>
</feature>
<dbReference type="SUPFAM" id="SSF48350">
    <property type="entry name" value="GTPase activation domain, GAP"/>
    <property type="match status" value="1"/>
</dbReference>
<feature type="compositionally biased region" description="Polar residues" evidence="4">
    <location>
        <begin position="1763"/>
        <end position="1777"/>
    </location>
</feature>
<feature type="domain" description="SH3" evidence="5">
    <location>
        <begin position="1"/>
        <end position="40"/>
    </location>
</feature>
<dbReference type="Proteomes" id="UP000678393">
    <property type="component" value="Unassembled WGS sequence"/>
</dbReference>
<dbReference type="InterPro" id="IPR001452">
    <property type="entry name" value="SH3_domain"/>
</dbReference>
<feature type="compositionally biased region" description="Polar residues" evidence="4">
    <location>
        <begin position="1735"/>
        <end position="1752"/>
    </location>
</feature>
<proteinExistence type="predicted"/>
<dbReference type="PROSITE" id="PS50238">
    <property type="entry name" value="RHOGAP"/>
    <property type="match status" value="1"/>
</dbReference>
<protein>
    <recommendedName>
        <fullName evidence="9">Rho GTPase-activating protein 32</fullName>
    </recommendedName>
</protein>
<feature type="compositionally biased region" description="Basic and acidic residues" evidence="4">
    <location>
        <begin position="1625"/>
        <end position="1635"/>
    </location>
</feature>
<feature type="domain" description="Rho-GAP" evidence="6">
    <location>
        <begin position="103"/>
        <end position="294"/>
    </location>
</feature>
<evidence type="ECO:0000256" key="1">
    <source>
        <dbReference type="ARBA" id="ARBA00022443"/>
    </source>
</evidence>
<evidence type="ECO:0000256" key="2">
    <source>
        <dbReference type="ARBA" id="ARBA00022468"/>
    </source>
</evidence>
<dbReference type="FunFam" id="1.10.555.10:FF:000002">
    <property type="entry name" value="rho GTPase-activating protein 32 isoform X1"/>
    <property type="match status" value="1"/>
</dbReference>
<dbReference type="PANTHER" id="PTHR15729">
    <property type="entry name" value="CDC42 GTPASE-ACTIVATING PROTEIN"/>
    <property type="match status" value="1"/>
</dbReference>
<feature type="region of interest" description="Disordered" evidence="4">
    <location>
        <begin position="988"/>
        <end position="1009"/>
    </location>
</feature>
<keyword evidence="8" id="KW-1185">Reference proteome</keyword>
<feature type="region of interest" description="Disordered" evidence="4">
    <location>
        <begin position="2205"/>
        <end position="2227"/>
    </location>
</feature>
<accession>A0A8S3YT94</accession>
<dbReference type="SUPFAM" id="SSF50044">
    <property type="entry name" value="SH3-domain"/>
    <property type="match status" value="1"/>
</dbReference>
<reference evidence="7" key="1">
    <citation type="submission" date="2021-04" db="EMBL/GenBank/DDBJ databases">
        <authorList>
            <consortium name="Molecular Ecology Group"/>
        </authorList>
    </citation>
    <scope>NUCLEOTIDE SEQUENCE</scope>
</reference>
<feature type="non-terminal residue" evidence="7">
    <location>
        <position position="1"/>
    </location>
</feature>
<dbReference type="EMBL" id="CAJHNH020000531">
    <property type="protein sequence ID" value="CAG5118300.1"/>
    <property type="molecule type" value="Genomic_DNA"/>
</dbReference>
<dbReference type="PANTHER" id="PTHR15729:SF10">
    <property type="entry name" value="GTPASE-ACTIVATING PROTEIN CDGAPR"/>
    <property type="match status" value="1"/>
</dbReference>
<feature type="compositionally biased region" description="Basic and acidic residues" evidence="4">
    <location>
        <begin position="542"/>
        <end position="555"/>
    </location>
</feature>
<dbReference type="Pfam" id="PF00620">
    <property type="entry name" value="RhoGAP"/>
    <property type="match status" value="1"/>
</dbReference>
<keyword evidence="1 3" id="KW-0728">SH3 domain</keyword>
<dbReference type="InterPro" id="IPR000198">
    <property type="entry name" value="RhoGAP_dom"/>
</dbReference>
<feature type="region of interest" description="Disordered" evidence="4">
    <location>
        <begin position="1623"/>
        <end position="1835"/>
    </location>
</feature>
<dbReference type="PROSITE" id="PS50002">
    <property type="entry name" value="SH3"/>
    <property type="match status" value="1"/>
</dbReference>
<gene>
    <name evidence="7" type="ORF">CUNI_LOCUS3858</name>
</gene>
<dbReference type="GO" id="GO:0007264">
    <property type="term" value="P:small GTPase-mediated signal transduction"/>
    <property type="evidence" value="ECO:0007669"/>
    <property type="project" value="TreeGrafter"/>
</dbReference>
<dbReference type="InterPro" id="IPR051576">
    <property type="entry name" value="PX-Rho_GAP"/>
</dbReference>
<keyword evidence="2" id="KW-0343">GTPase activation</keyword>
<evidence type="ECO:0000256" key="3">
    <source>
        <dbReference type="PROSITE-ProRule" id="PRU00192"/>
    </source>
</evidence>
<dbReference type="OrthoDB" id="5873004at2759"/>
<evidence type="ECO:0008006" key="9">
    <source>
        <dbReference type="Google" id="ProtNLM"/>
    </source>
</evidence>
<comment type="caution">
    <text evidence="7">The sequence shown here is derived from an EMBL/GenBank/DDBJ whole genome shotgun (WGS) entry which is preliminary data.</text>
</comment>
<dbReference type="InterPro" id="IPR008936">
    <property type="entry name" value="Rho_GTPase_activation_prot"/>
</dbReference>
<evidence type="ECO:0000313" key="8">
    <source>
        <dbReference type="Proteomes" id="UP000678393"/>
    </source>
</evidence>
<evidence type="ECO:0000259" key="5">
    <source>
        <dbReference type="PROSITE" id="PS50002"/>
    </source>
</evidence>
<dbReference type="InterPro" id="IPR036028">
    <property type="entry name" value="SH3-like_dom_sf"/>
</dbReference>
<name>A0A8S3YT94_9EUPU</name>
<dbReference type="SMART" id="SM00324">
    <property type="entry name" value="RhoGAP"/>
    <property type="match status" value="1"/>
</dbReference>
<feature type="region of interest" description="Disordered" evidence="4">
    <location>
        <begin position="503"/>
        <end position="559"/>
    </location>
</feature>
<feature type="region of interest" description="Disordered" evidence="4">
    <location>
        <begin position="2430"/>
        <end position="2466"/>
    </location>
</feature>
<dbReference type="Gene3D" id="1.10.555.10">
    <property type="entry name" value="Rho GTPase activation protein"/>
    <property type="match status" value="1"/>
</dbReference>
<feature type="region of interest" description="Disordered" evidence="4">
    <location>
        <begin position="301"/>
        <end position="320"/>
    </location>
</feature>
<feature type="compositionally biased region" description="Polar residues" evidence="4">
    <location>
        <begin position="2435"/>
        <end position="2449"/>
    </location>
</feature>
<dbReference type="GO" id="GO:0005096">
    <property type="term" value="F:GTPase activator activity"/>
    <property type="evidence" value="ECO:0007669"/>
    <property type="project" value="UniProtKB-KW"/>
</dbReference>